<dbReference type="PANTHER" id="PTHR12786">
    <property type="entry name" value="SPLICING FACTOR SF3A-RELATED"/>
    <property type="match status" value="1"/>
</dbReference>
<dbReference type="GO" id="GO:0005681">
    <property type="term" value="C:spliceosomal complex"/>
    <property type="evidence" value="ECO:0007669"/>
    <property type="project" value="InterPro"/>
</dbReference>
<dbReference type="GO" id="GO:0008270">
    <property type="term" value="F:zinc ion binding"/>
    <property type="evidence" value="ECO:0007669"/>
    <property type="project" value="UniProtKB-KW"/>
</dbReference>
<dbReference type="GO" id="GO:0003723">
    <property type="term" value="F:RNA binding"/>
    <property type="evidence" value="ECO:0007669"/>
    <property type="project" value="InterPro"/>
</dbReference>
<feature type="compositionally biased region" description="Basic and acidic residues" evidence="8">
    <location>
        <begin position="292"/>
        <end position="303"/>
    </location>
</feature>
<feature type="region of interest" description="Disordered" evidence="8">
    <location>
        <begin position="333"/>
        <end position="387"/>
    </location>
</feature>
<accession>A0A8H4KN83</accession>
<feature type="region of interest" description="Disordered" evidence="8">
    <location>
        <begin position="286"/>
        <end position="317"/>
    </location>
</feature>
<dbReference type="PROSITE" id="PS00028">
    <property type="entry name" value="ZINC_FINGER_C2H2_1"/>
    <property type="match status" value="1"/>
</dbReference>
<dbReference type="SUPFAM" id="SSF57667">
    <property type="entry name" value="beta-beta-alpha zinc fingers"/>
    <property type="match status" value="1"/>
</dbReference>
<evidence type="ECO:0000256" key="1">
    <source>
        <dbReference type="ARBA" id="ARBA00004123"/>
    </source>
</evidence>
<evidence type="ECO:0000256" key="5">
    <source>
        <dbReference type="ARBA" id="ARBA00022771"/>
    </source>
</evidence>
<dbReference type="InterPro" id="IPR021966">
    <property type="entry name" value="SF3a60_bindingd"/>
</dbReference>
<keyword evidence="11" id="KW-1185">Reference proteome</keyword>
<evidence type="ECO:0000256" key="2">
    <source>
        <dbReference type="ARBA" id="ARBA00008776"/>
    </source>
</evidence>
<evidence type="ECO:0000313" key="11">
    <source>
        <dbReference type="Proteomes" id="UP000605986"/>
    </source>
</evidence>
<evidence type="ECO:0000256" key="8">
    <source>
        <dbReference type="SAM" id="MobiDB-lite"/>
    </source>
</evidence>
<dbReference type="EMBL" id="JAADJG010000165">
    <property type="protein sequence ID" value="KAF4452966.1"/>
    <property type="molecule type" value="Genomic_DNA"/>
</dbReference>
<dbReference type="InterPro" id="IPR036236">
    <property type="entry name" value="Znf_C2H2_sf"/>
</dbReference>
<dbReference type="OrthoDB" id="2160351at2759"/>
<gene>
    <name evidence="10" type="ORF">F53441_4197</name>
</gene>
<dbReference type="InterPro" id="IPR024598">
    <property type="entry name" value="SF3a60/Prp9_C"/>
</dbReference>
<sequence length="514" mass="59900">MLVLEEQRYIHEDLERLEQGIADRIRDEPRHVSSFKRPRIRSLTIQIRDRLNRDHEISQLLDQIQVQSSSLLDIYKDENGVRSQEIQQIGTGDPFAEFYKQLKDVRDHHERYPYEQAENSEQRYQVKRSDGEPMPSIVDSLFSGEEGYGRFFDLNTCHEGYLNLPNVRRLTYLQYLETFDNFAPGHGGVTRSNKLTDQYFKYVGQLAEYLESFMRRTRPLENVDKVLASFDQEFETAWEKDEIQGWEKDAASTNGTAMETSTPDAVWCDDCQKEFKNENVYKNHLTGRKHVKAAEQRKQRQEESPTNGAGGVSATRLKERAVAEREYRVKRLASAMSTERSDTRVNVERKQGMTDRERAQELENLFSANETPQEAQDDGEGEDEDGEERIYNPLKLPLAWDGKPIPFWLYRLHGLGVEFPCEICGNFVYMGRRAFDKHFNEARHIYGLKCLGITNTTLFRDITGIEEALQLWEKIQKEKKRTRVDEGSVVQMEDGEGNVMPEKVYYDLQKQGLL</sequence>
<protein>
    <recommendedName>
        <fullName evidence="9">Matrin-type domain-containing protein</fullName>
    </recommendedName>
</protein>
<keyword evidence="4" id="KW-0479">Metal-binding</keyword>
<dbReference type="Pfam" id="PF12108">
    <property type="entry name" value="SF3a60_bindingd"/>
    <property type="match status" value="1"/>
</dbReference>
<dbReference type="PANTHER" id="PTHR12786:SF2">
    <property type="entry name" value="SPLICING FACTOR 3A SUBUNIT 3"/>
    <property type="match status" value="1"/>
</dbReference>
<dbReference type="Pfam" id="PF16837">
    <property type="entry name" value="SF3A3"/>
    <property type="match status" value="1"/>
</dbReference>
<dbReference type="AlphaFoldDB" id="A0A8H4KN83"/>
<proteinExistence type="inferred from homology"/>
<feature type="compositionally biased region" description="Acidic residues" evidence="8">
    <location>
        <begin position="375"/>
        <end position="387"/>
    </location>
</feature>
<dbReference type="Pfam" id="PF12874">
    <property type="entry name" value="zf-met"/>
    <property type="match status" value="1"/>
</dbReference>
<comment type="caution">
    <text evidence="10">The sequence shown here is derived from an EMBL/GenBank/DDBJ whole genome shotgun (WGS) entry which is preliminary data.</text>
</comment>
<dbReference type="Pfam" id="PF11931">
    <property type="entry name" value="SF3a60_Prp9_C"/>
    <property type="match status" value="1"/>
</dbReference>
<dbReference type="SMART" id="SM00355">
    <property type="entry name" value="ZnF_C2H2"/>
    <property type="match status" value="2"/>
</dbReference>
<evidence type="ECO:0000256" key="3">
    <source>
        <dbReference type="ARBA" id="ARBA00022553"/>
    </source>
</evidence>
<comment type="similarity">
    <text evidence="2">Belongs to the SF3A3 family.</text>
</comment>
<dbReference type="PROSITE" id="PS50171">
    <property type="entry name" value="ZF_MATRIN"/>
    <property type="match status" value="1"/>
</dbReference>
<dbReference type="InterPro" id="IPR031774">
    <property type="entry name" value="SF3A3_dom"/>
</dbReference>
<evidence type="ECO:0000256" key="4">
    <source>
        <dbReference type="ARBA" id="ARBA00022723"/>
    </source>
</evidence>
<keyword evidence="7" id="KW-0539">Nucleus</keyword>
<reference evidence="10" key="1">
    <citation type="submission" date="2020-01" db="EMBL/GenBank/DDBJ databases">
        <title>Identification and distribution of gene clusters putatively required for synthesis of sphingolipid metabolism inhibitors in phylogenetically diverse species of the filamentous fungus Fusarium.</title>
        <authorList>
            <person name="Kim H.-S."/>
            <person name="Busman M."/>
            <person name="Brown D.W."/>
            <person name="Divon H."/>
            <person name="Uhlig S."/>
            <person name="Proctor R.H."/>
        </authorList>
    </citation>
    <scope>NUCLEOTIDE SEQUENCE</scope>
    <source>
        <strain evidence="10">NRRL 53441</strain>
    </source>
</reference>
<comment type="subcellular location">
    <subcellularLocation>
        <location evidence="1">Nucleus</location>
    </subcellularLocation>
</comment>
<keyword evidence="6" id="KW-0862">Zinc</keyword>
<name>A0A8H4KN83_9HYPO</name>
<dbReference type="Gene3D" id="3.30.160.60">
    <property type="entry name" value="Classic Zinc Finger"/>
    <property type="match status" value="1"/>
</dbReference>
<keyword evidence="5" id="KW-0863">Zinc-finger</keyword>
<evidence type="ECO:0000256" key="7">
    <source>
        <dbReference type="ARBA" id="ARBA00023242"/>
    </source>
</evidence>
<dbReference type="InterPro" id="IPR051421">
    <property type="entry name" value="RNA_Proc_DNA_Dmg_Regulator"/>
</dbReference>
<feature type="compositionally biased region" description="Basic and acidic residues" evidence="8">
    <location>
        <begin position="339"/>
        <end position="361"/>
    </location>
</feature>
<evidence type="ECO:0000259" key="9">
    <source>
        <dbReference type="PROSITE" id="PS50171"/>
    </source>
</evidence>
<keyword evidence="3" id="KW-0597">Phosphoprotein</keyword>
<dbReference type="InterPro" id="IPR013087">
    <property type="entry name" value="Znf_C2H2_type"/>
</dbReference>
<organism evidence="10 11">
    <name type="scientific">Fusarium austroafricanum</name>
    <dbReference type="NCBI Taxonomy" id="2364996"/>
    <lineage>
        <taxon>Eukaryota</taxon>
        <taxon>Fungi</taxon>
        <taxon>Dikarya</taxon>
        <taxon>Ascomycota</taxon>
        <taxon>Pezizomycotina</taxon>
        <taxon>Sordariomycetes</taxon>
        <taxon>Hypocreomycetidae</taxon>
        <taxon>Hypocreales</taxon>
        <taxon>Nectriaceae</taxon>
        <taxon>Fusarium</taxon>
        <taxon>Fusarium concolor species complex</taxon>
    </lineage>
</organism>
<feature type="domain" description="Matrin-type" evidence="9">
    <location>
        <begin position="419"/>
        <end position="450"/>
    </location>
</feature>
<evidence type="ECO:0000313" key="10">
    <source>
        <dbReference type="EMBL" id="KAF4452966.1"/>
    </source>
</evidence>
<dbReference type="Proteomes" id="UP000605986">
    <property type="component" value="Unassembled WGS sequence"/>
</dbReference>
<dbReference type="InterPro" id="IPR000690">
    <property type="entry name" value="Matrin/U1-C_Znf_C2H2"/>
</dbReference>
<dbReference type="GO" id="GO:0000398">
    <property type="term" value="P:mRNA splicing, via spliceosome"/>
    <property type="evidence" value="ECO:0007669"/>
    <property type="project" value="InterPro"/>
</dbReference>
<evidence type="ECO:0000256" key="6">
    <source>
        <dbReference type="ARBA" id="ARBA00022833"/>
    </source>
</evidence>